<feature type="non-terminal residue" evidence="2">
    <location>
        <position position="194"/>
    </location>
</feature>
<dbReference type="Pfam" id="PF00975">
    <property type="entry name" value="Thioesterase"/>
    <property type="match status" value="1"/>
</dbReference>
<gene>
    <name evidence="2" type="ORF">LCGC14_3052250</name>
</gene>
<name>A0A0F8X9J4_9ZZZZ</name>
<comment type="caution">
    <text evidence="2">The sequence shown here is derived from an EMBL/GenBank/DDBJ whole genome shotgun (WGS) entry which is preliminary data.</text>
</comment>
<dbReference type="Gene3D" id="3.40.50.1820">
    <property type="entry name" value="alpha/beta hydrolase"/>
    <property type="match status" value="1"/>
</dbReference>
<dbReference type="InterPro" id="IPR029058">
    <property type="entry name" value="AB_hydrolase_fold"/>
</dbReference>
<dbReference type="InterPro" id="IPR001031">
    <property type="entry name" value="Thioesterase"/>
</dbReference>
<dbReference type="SUPFAM" id="SSF53474">
    <property type="entry name" value="alpha/beta-Hydrolases"/>
    <property type="match status" value="1"/>
</dbReference>
<feature type="domain" description="Thioesterase" evidence="1">
    <location>
        <begin position="16"/>
        <end position="92"/>
    </location>
</feature>
<dbReference type="EMBL" id="LAZR01064368">
    <property type="protein sequence ID" value="KKK57660.1"/>
    <property type="molecule type" value="Genomic_DNA"/>
</dbReference>
<sequence length="194" mass="21130">MGRTNEMTNVKEDPFQLVLLPGLGADHRQFQPQQAAFADCLVPPWIPPQRGESLAGYAIRMAATVEPRSPMVLGGSSFGGMVAYEMANHLKPKALVLIGSCRSGKATGLPFRARWLLGPLVSPSLLKLAKPIAPLAGALLRGSLRRYRRLCVAMFREADPAFMSWAVRAILTWEPSSVPDAPVFQIHGSNDRVI</sequence>
<protein>
    <recommendedName>
        <fullName evidence="1">Thioesterase domain-containing protein</fullName>
    </recommendedName>
</protein>
<evidence type="ECO:0000259" key="1">
    <source>
        <dbReference type="Pfam" id="PF00975"/>
    </source>
</evidence>
<proteinExistence type="predicted"/>
<reference evidence="2" key="1">
    <citation type="journal article" date="2015" name="Nature">
        <title>Complex archaea that bridge the gap between prokaryotes and eukaryotes.</title>
        <authorList>
            <person name="Spang A."/>
            <person name="Saw J.H."/>
            <person name="Jorgensen S.L."/>
            <person name="Zaremba-Niedzwiedzka K."/>
            <person name="Martijn J."/>
            <person name="Lind A.E."/>
            <person name="van Eijk R."/>
            <person name="Schleper C."/>
            <person name="Guy L."/>
            <person name="Ettema T.J."/>
        </authorList>
    </citation>
    <scope>NUCLEOTIDE SEQUENCE</scope>
</reference>
<accession>A0A0F8X9J4</accession>
<organism evidence="2">
    <name type="scientific">marine sediment metagenome</name>
    <dbReference type="NCBI Taxonomy" id="412755"/>
    <lineage>
        <taxon>unclassified sequences</taxon>
        <taxon>metagenomes</taxon>
        <taxon>ecological metagenomes</taxon>
    </lineage>
</organism>
<evidence type="ECO:0000313" key="2">
    <source>
        <dbReference type="EMBL" id="KKK57660.1"/>
    </source>
</evidence>
<dbReference type="AlphaFoldDB" id="A0A0F8X9J4"/>